<dbReference type="AlphaFoldDB" id="A0A450YRX6"/>
<protein>
    <submittedName>
        <fullName evidence="1">Uncharacterized protein</fullName>
    </submittedName>
</protein>
<dbReference type="EMBL" id="CAADFT010000033">
    <property type="protein sequence ID" value="VFK44273.1"/>
    <property type="molecule type" value="Genomic_DNA"/>
</dbReference>
<organism evidence="1">
    <name type="scientific">Candidatus Kentrum sp. TC</name>
    <dbReference type="NCBI Taxonomy" id="2126339"/>
    <lineage>
        <taxon>Bacteria</taxon>
        <taxon>Pseudomonadati</taxon>
        <taxon>Pseudomonadota</taxon>
        <taxon>Gammaproteobacteria</taxon>
        <taxon>Candidatus Kentrum</taxon>
    </lineage>
</organism>
<evidence type="ECO:0000313" key="1">
    <source>
        <dbReference type="EMBL" id="VFK44273.1"/>
    </source>
</evidence>
<gene>
    <name evidence="1" type="ORF">BECKTC1821E_GA0114239_103317</name>
</gene>
<accession>A0A450YRX6</accession>
<reference evidence="1" key="1">
    <citation type="submission" date="2019-02" db="EMBL/GenBank/DDBJ databases">
        <authorList>
            <person name="Gruber-Vodicka R. H."/>
            <person name="Seah K. B. B."/>
        </authorList>
    </citation>
    <scope>NUCLEOTIDE SEQUENCE</scope>
    <source>
        <strain evidence="1">BECK_BZ125</strain>
    </source>
</reference>
<name>A0A450YRX6_9GAMM</name>
<sequence>MFTAVGDSWELSALRAKTDGGWASIRALVSSEFLIFPIPESQDFRASMEGREDGEITNNREEDNHPLHHCPPRCQAIASGRSPDSRVGKSSLHPRLPAPWRSDVMRNVDSFTVAGAVPGLFRWVGKNAPASRFIPWAIARGTPEAKKERRLNNMESQVKLPLPRVDTMIGKNDAERMTRRNSFRNRKSG</sequence>
<proteinExistence type="predicted"/>